<dbReference type="EMBL" id="WSRQ01000063">
    <property type="protein sequence ID" value="MVX66592.1"/>
    <property type="molecule type" value="Genomic_DNA"/>
</dbReference>
<accession>A0A964W4R8</accession>
<gene>
    <name evidence="1" type="ORF">GKZ28_23265</name>
</gene>
<dbReference type="Proteomes" id="UP000656077">
    <property type="component" value="Unassembled WGS sequence"/>
</dbReference>
<evidence type="ECO:0008006" key="3">
    <source>
        <dbReference type="Google" id="ProtNLM"/>
    </source>
</evidence>
<dbReference type="RefSeq" id="WP_160361133.1">
    <property type="nucleotide sequence ID" value="NZ_WSRQ01000063.1"/>
</dbReference>
<proteinExistence type="predicted"/>
<comment type="caution">
    <text evidence="1">The sequence shown here is derived from an EMBL/GenBank/DDBJ whole genome shotgun (WGS) entry which is preliminary data.</text>
</comment>
<organism evidence="1 2">
    <name type="scientific">Clostridium chromiireducens</name>
    <dbReference type="NCBI Taxonomy" id="225345"/>
    <lineage>
        <taxon>Bacteria</taxon>
        <taxon>Bacillati</taxon>
        <taxon>Bacillota</taxon>
        <taxon>Clostridia</taxon>
        <taxon>Eubacteriales</taxon>
        <taxon>Clostridiaceae</taxon>
        <taxon>Clostridium</taxon>
    </lineage>
</organism>
<protein>
    <recommendedName>
        <fullName evidence="3">YmaF family protein</fullName>
    </recommendedName>
</protein>
<evidence type="ECO:0000313" key="2">
    <source>
        <dbReference type="Proteomes" id="UP000656077"/>
    </source>
</evidence>
<sequence>MGYNFKKGKNYKEHYSGNNQCAEKCAEKYEWVKNHNHEFLSSTDYAKDKECIIHNHRIAGVTGPAIRCGNSHVHKIETLTDTFCGHFHSVCDTTGPAISLPGGKHIHLVKGETSVNDGHDHDYFFTTLIEDPTNVPDDKDC</sequence>
<dbReference type="InterPro" id="IPR024307">
    <property type="entry name" value="YmaF"/>
</dbReference>
<evidence type="ECO:0000313" key="1">
    <source>
        <dbReference type="EMBL" id="MVX66592.1"/>
    </source>
</evidence>
<reference evidence="1" key="1">
    <citation type="submission" date="2019-12" db="EMBL/GenBank/DDBJ databases">
        <title>Microbes associate with the intestines of laboratory mice.</title>
        <authorList>
            <person name="Navarre W."/>
            <person name="Wong E."/>
        </authorList>
    </citation>
    <scope>NUCLEOTIDE SEQUENCE</scope>
    <source>
        <strain evidence="1">NM79_F5</strain>
    </source>
</reference>
<dbReference type="AlphaFoldDB" id="A0A964W4R8"/>
<dbReference type="Pfam" id="PF12788">
    <property type="entry name" value="YmaF"/>
    <property type="match status" value="1"/>
</dbReference>
<name>A0A964W4R8_9CLOT</name>